<dbReference type="EMBL" id="BARW01030217">
    <property type="protein sequence ID" value="GAJ03883.1"/>
    <property type="molecule type" value="Genomic_DNA"/>
</dbReference>
<reference evidence="1" key="1">
    <citation type="journal article" date="2014" name="Front. Microbiol.">
        <title>High frequency of phylogenetically diverse reductive dehalogenase-homologous genes in deep subseafloor sedimentary metagenomes.</title>
        <authorList>
            <person name="Kawai M."/>
            <person name="Futagami T."/>
            <person name="Toyoda A."/>
            <person name="Takaki Y."/>
            <person name="Nishi S."/>
            <person name="Hori S."/>
            <person name="Arai W."/>
            <person name="Tsubouchi T."/>
            <person name="Morono Y."/>
            <person name="Uchiyama I."/>
            <person name="Ito T."/>
            <person name="Fujiyama A."/>
            <person name="Inagaki F."/>
            <person name="Takami H."/>
        </authorList>
    </citation>
    <scope>NUCLEOTIDE SEQUENCE</scope>
    <source>
        <strain evidence="1">Expedition CK06-06</strain>
    </source>
</reference>
<evidence type="ECO:0000313" key="1">
    <source>
        <dbReference type="EMBL" id="GAJ03883.1"/>
    </source>
</evidence>
<feature type="non-terminal residue" evidence="1">
    <location>
        <position position="249"/>
    </location>
</feature>
<dbReference type="InterPro" id="IPR011989">
    <property type="entry name" value="ARM-like"/>
</dbReference>
<comment type="caution">
    <text evidence="1">The sequence shown here is derived from an EMBL/GenBank/DDBJ whole genome shotgun (WGS) entry which is preliminary data.</text>
</comment>
<gene>
    <name evidence="1" type="ORF">S12H4_48362</name>
</gene>
<dbReference type="InterPro" id="IPR016024">
    <property type="entry name" value="ARM-type_fold"/>
</dbReference>
<protein>
    <recommendedName>
        <fullName evidence="2">HEAT repeat domain-containing protein</fullName>
    </recommendedName>
</protein>
<dbReference type="Pfam" id="PF13646">
    <property type="entry name" value="HEAT_2"/>
    <property type="match status" value="1"/>
</dbReference>
<name>X1TEZ2_9ZZZZ</name>
<organism evidence="1">
    <name type="scientific">marine sediment metagenome</name>
    <dbReference type="NCBI Taxonomy" id="412755"/>
    <lineage>
        <taxon>unclassified sequences</taxon>
        <taxon>metagenomes</taxon>
        <taxon>ecological metagenomes</taxon>
    </lineage>
</organism>
<feature type="non-terminal residue" evidence="1">
    <location>
        <position position="1"/>
    </location>
</feature>
<evidence type="ECO:0008006" key="2">
    <source>
        <dbReference type="Google" id="ProtNLM"/>
    </source>
</evidence>
<proteinExistence type="predicted"/>
<accession>X1TEZ2</accession>
<dbReference type="Gene3D" id="1.25.10.10">
    <property type="entry name" value="Leucine-rich Repeat Variant"/>
    <property type="match status" value="1"/>
</dbReference>
<dbReference type="AlphaFoldDB" id="X1TEZ2"/>
<dbReference type="SMART" id="SM00567">
    <property type="entry name" value="EZ_HEAT"/>
    <property type="match status" value="2"/>
</dbReference>
<sequence>IEMLKSDDDAIWKPAAEELKKIGPPAAEKLAQLFRTPTADAHAVTVLESMAANKEVQEIMVRGLSSSNSNTRHCSLIILGKSGNHNHVPRIIPLLKDEGAGVPIVATLALAQLGGDQAFSALLDALKHPRDETMRWLIAQHLSEMGRPEAIPHLKEALKQVSFSHPSAARRIVRNIRNLERKNGLAPKGVFDGMYSMVLRTLDPSPGPRGWRYLHAYNFRKADTIYVQIPASEERRDRYYQALLAKPET</sequence>
<dbReference type="InterPro" id="IPR004155">
    <property type="entry name" value="PBS_lyase_HEAT"/>
</dbReference>
<dbReference type="SUPFAM" id="SSF48371">
    <property type="entry name" value="ARM repeat"/>
    <property type="match status" value="1"/>
</dbReference>